<dbReference type="PANTHER" id="PTHR22966">
    <property type="entry name" value="2-AMINOETHANETHIOL DIOXYGENASE"/>
    <property type="match status" value="1"/>
</dbReference>
<keyword evidence="5" id="KW-0560">Oxidoreductase</keyword>
<keyword evidence="6" id="KW-0408">Iron</keyword>
<dbReference type="InterPro" id="IPR005213">
    <property type="entry name" value="HGWP_repeat"/>
</dbReference>
<dbReference type="GO" id="GO:0017172">
    <property type="term" value="F:cysteine dioxygenase activity"/>
    <property type="evidence" value="ECO:0007669"/>
    <property type="project" value="UniProtKB-EC"/>
</dbReference>
<proteinExistence type="inferred from homology"/>
<dbReference type="Proteomes" id="UP000000763">
    <property type="component" value="Chromosome 10"/>
</dbReference>
<evidence type="ECO:0000256" key="7">
    <source>
        <dbReference type="ARBA" id="ARBA00024284"/>
    </source>
</evidence>
<protein>
    <recommendedName>
        <fullName evidence="3">cysteine dioxygenase</fullName>
        <ecNumber evidence="3">1.13.11.20</ecNumber>
    </recommendedName>
</protein>
<evidence type="ECO:0000313" key="8">
    <source>
        <dbReference type="EMBL" id="AAN04987.1"/>
    </source>
</evidence>
<dbReference type="PANTHER" id="PTHR22966:SF29">
    <property type="entry name" value="PLANT CYSTEINE OXIDASE 3"/>
    <property type="match status" value="1"/>
</dbReference>
<comment type="cofactor">
    <cofactor evidence="1">
        <name>Fe(2+)</name>
        <dbReference type="ChEBI" id="CHEBI:29033"/>
    </cofactor>
</comment>
<name>Q7G4R7_ORYSJ</name>
<comment type="catalytic activity">
    <reaction evidence="7">
        <text>L-cysteine + O2 = 3-sulfino-L-alanine + H(+)</text>
        <dbReference type="Rhea" id="RHEA:20441"/>
        <dbReference type="ChEBI" id="CHEBI:15378"/>
        <dbReference type="ChEBI" id="CHEBI:15379"/>
        <dbReference type="ChEBI" id="CHEBI:35235"/>
        <dbReference type="ChEBI" id="CHEBI:61085"/>
        <dbReference type="EC" id="1.13.11.20"/>
    </reaction>
    <physiologicalReaction direction="left-to-right" evidence="7">
        <dbReference type="Rhea" id="RHEA:20442"/>
    </physiologicalReaction>
</comment>
<evidence type="ECO:0000256" key="2">
    <source>
        <dbReference type="ARBA" id="ARBA00006622"/>
    </source>
</evidence>
<comment type="similarity">
    <text evidence="2">Belongs to the cysteine dioxygenase family.</text>
</comment>
<reference evidence="9" key="1">
    <citation type="journal article" date="2005" name="Nature">
        <title>The map-based sequence of the rice genome.</title>
        <authorList>
            <consortium name="International rice genome sequencing project (IRGSP)"/>
            <person name="Matsumoto T."/>
            <person name="Wu J."/>
            <person name="Kanamori H."/>
            <person name="Katayose Y."/>
            <person name="Fujisawa M."/>
            <person name="Namiki N."/>
            <person name="Mizuno H."/>
            <person name="Yamamoto K."/>
            <person name="Antonio B.A."/>
            <person name="Baba T."/>
            <person name="Sakata K."/>
            <person name="Nagamura Y."/>
            <person name="Aoki H."/>
            <person name="Arikawa K."/>
            <person name="Arita K."/>
            <person name="Bito T."/>
            <person name="Chiden Y."/>
            <person name="Fujitsuka N."/>
            <person name="Fukunaka R."/>
            <person name="Hamada M."/>
            <person name="Harada C."/>
            <person name="Hayashi A."/>
            <person name="Hijishita S."/>
            <person name="Honda M."/>
            <person name="Hosokawa S."/>
            <person name="Ichikawa Y."/>
            <person name="Idonuma A."/>
            <person name="Iijima M."/>
            <person name="Ikeda M."/>
            <person name="Ikeno M."/>
            <person name="Ito K."/>
            <person name="Ito S."/>
            <person name="Ito T."/>
            <person name="Ito Y."/>
            <person name="Ito Y."/>
            <person name="Iwabuchi A."/>
            <person name="Kamiya K."/>
            <person name="Karasawa W."/>
            <person name="Kurita K."/>
            <person name="Katagiri S."/>
            <person name="Kikuta A."/>
            <person name="Kobayashi H."/>
            <person name="Kobayashi N."/>
            <person name="Machita K."/>
            <person name="Maehara T."/>
            <person name="Masukawa M."/>
            <person name="Mizubayashi T."/>
            <person name="Mukai Y."/>
            <person name="Nagasaki H."/>
            <person name="Nagata Y."/>
            <person name="Naito S."/>
            <person name="Nakashima M."/>
            <person name="Nakama Y."/>
            <person name="Nakamichi Y."/>
            <person name="Nakamura M."/>
            <person name="Meguro A."/>
            <person name="Negishi M."/>
            <person name="Ohta I."/>
            <person name="Ohta T."/>
            <person name="Okamoto M."/>
            <person name="Ono N."/>
            <person name="Saji S."/>
            <person name="Sakaguchi M."/>
            <person name="Sakai K."/>
            <person name="Shibata M."/>
            <person name="Shimokawa T."/>
            <person name="Song J."/>
            <person name="Takazaki Y."/>
            <person name="Terasawa K."/>
            <person name="Tsugane M."/>
            <person name="Tsuji K."/>
            <person name="Ueda S."/>
            <person name="Waki K."/>
            <person name="Yamagata H."/>
            <person name="Yamamoto M."/>
            <person name="Yamamoto S."/>
            <person name="Yamane H."/>
            <person name="Yoshiki S."/>
            <person name="Yoshihara R."/>
            <person name="Yukawa K."/>
            <person name="Zhong H."/>
            <person name="Yano M."/>
            <person name="Yuan Q."/>
            <person name="Ouyang S."/>
            <person name="Liu J."/>
            <person name="Jones K.M."/>
            <person name="Gansberger K."/>
            <person name="Moffat K."/>
            <person name="Hill J."/>
            <person name="Bera J."/>
            <person name="Fadrosh D."/>
            <person name="Jin S."/>
            <person name="Johri S."/>
            <person name="Kim M."/>
            <person name="Overton L."/>
            <person name="Reardon M."/>
            <person name="Tsitrin T."/>
            <person name="Vuong H."/>
            <person name="Weaver B."/>
            <person name="Ciecko A."/>
            <person name="Tallon L."/>
            <person name="Jackson J."/>
            <person name="Pai G."/>
            <person name="Aken S.V."/>
            <person name="Utterback T."/>
            <person name="Reidmuller S."/>
            <person name="Feldblyum T."/>
            <person name="Hsiao J."/>
            <person name="Zismann V."/>
            <person name="Iobst S."/>
            <person name="de Vazeille A.R."/>
            <person name="Buell C.R."/>
            <person name="Ying K."/>
            <person name="Li Y."/>
            <person name="Lu T."/>
            <person name="Huang Y."/>
            <person name="Zhao Q."/>
            <person name="Feng Q."/>
            <person name="Zhang L."/>
            <person name="Zhu J."/>
            <person name="Weng Q."/>
            <person name="Mu J."/>
            <person name="Lu Y."/>
            <person name="Fan D."/>
            <person name="Liu Y."/>
            <person name="Guan J."/>
            <person name="Zhang Y."/>
            <person name="Yu S."/>
            <person name="Liu X."/>
            <person name="Zhang Y."/>
            <person name="Hong G."/>
            <person name="Han B."/>
            <person name="Choisne N."/>
            <person name="Demange N."/>
            <person name="Orjeda G."/>
            <person name="Samain S."/>
            <person name="Cattolico L."/>
            <person name="Pelletier E."/>
            <person name="Couloux A."/>
            <person name="Segurens B."/>
            <person name="Wincker P."/>
            <person name="D'Hont A."/>
            <person name="Scarpelli C."/>
            <person name="Weissenbach J."/>
            <person name="Salanoubat M."/>
            <person name="Quetier F."/>
            <person name="Yu Y."/>
            <person name="Kim H.R."/>
            <person name="Rambo T."/>
            <person name="Currie J."/>
            <person name="Collura K."/>
            <person name="Luo M."/>
            <person name="Yang T."/>
            <person name="Ammiraju J.S.S."/>
            <person name="Engler F."/>
            <person name="Soderlund C."/>
            <person name="Wing R.A."/>
            <person name="Palmer L.E."/>
            <person name="de la Bastide M."/>
            <person name="Spiegel L."/>
            <person name="Nascimento L."/>
            <person name="Zutavern T."/>
            <person name="O'Shaughnessy A."/>
            <person name="Dike S."/>
            <person name="Dedhia N."/>
            <person name="Preston R."/>
            <person name="Balija V."/>
            <person name="McCombie W.R."/>
            <person name="Chow T."/>
            <person name="Chen H."/>
            <person name="Chung M."/>
            <person name="Chen C."/>
            <person name="Shaw J."/>
            <person name="Wu H."/>
            <person name="Hsiao K."/>
            <person name="Chao Y."/>
            <person name="Chu M."/>
            <person name="Cheng C."/>
            <person name="Hour A."/>
            <person name="Lee P."/>
            <person name="Lin S."/>
            <person name="Lin Y."/>
            <person name="Liou J."/>
            <person name="Liu S."/>
            <person name="Hsing Y."/>
            <person name="Raghuvanshi S."/>
            <person name="Mohanty A."/>
            <person name="Bharti A.K."/>
            <person name="Gaur A."/>
            <person name="Gupta V."/>
            <person name="Kumar D."/>
            <person name="Ravi V."/>
            <person name="Vij S."/>
            <person name="Kapur A."/>
            <person name="Khurana P."/>
            <person name="Khurana P."/>
            <person name="Khurana J.P."/>
            <person name="Tyagi A.K."/>
            <person name="Gaikwad K."/>
            <person name="Singh A."/>
            <person name="Dalal V."/>
            <person name="Srivastava S."/>
            <person name="Dixit A."/>
            <person name="Pal A.K."/>
            <person name="Ghazi I.A."/>
            <person name="Yadav M."/>
            <person name="Pandit A."/>
            <person name="Bhargava A."/>
            <person name="Sureshbabu K."/>
            <person name="Batra K."/>
            <person name="Sharma T.R."/>
            <person name="Mohapatra T."/>
            <person name="Singh N.K."/>
            <person name="Messing J."/>
            <person name="Nelson A.B."/>
            <person name="Fuks G."/>
            <person name="Kavchok S."/>
            <person name="Keizer G."/>
            <person name="Linton E."/>
            <person name="Llaca V."/>
            <person name="Song R."/>
            <person name="Tanyolac B."/>
            <person name="Young S."/>
            <person name="Ho-Il K."/>
            <person name="Hahn J.H."/>
            <person name="Sangsakoo G."/>
            <person name="Vanavichit A."/>
            <person name="de Mattos Luiz.A.T."/>
            <person name="Zimmer P.D."/>
            <person name="Malone G."/>
            <person name="Dellagostin O."/>
            <person name="de Oliveira A.C."/>
            <person name="Bevan M."/>
            <person name="Bancroft I."/>
            <person name="Minx P."/>
            <person name="Cordum H."/>
            <person name="Wilson R."/>
            <person name="Cheng Z."/>
            <person name="Jin W."/>
            <person name="Jiang J."/>
            <person name="Leong S.A."/>
            <person name="Iwama H."/>
            <person name="Gojobori T."/>
            <person name="Itoh T."/>
            <person name="Niimura Y."/>
            <person name="Fujii Y."/>
            <person name="Habara T."/>
            <person name="Sakai H."/>
            <person name="Sato Y."/>
            <person name="Wilson G."/>
            <person name="Kumar K."/>
            <person name="McCouch S."/>
            <person name="Juretic N."/>
            <person name="Hoen D."/>
            <person name="Wright S."/>
            <person name="Bruskiewich R."/>
            <person name="Bureau T."/>
            <person name="Miyao A."/>
            <person name="Hirochika H."/>
            <person name="Nishikawa T."/>
            <person name="Kadowaki K."/>
            <person name="Sugiura M."/>
            <person name="Burr B."/>
            <person name="Sasaki T."/>
        </authorList>
    </citation>
    <scope>NUCLEOTIDE SEQUENCE [LARGE SCALE GENOMIC DNA]</scope>
    <source>
        <strain evidence="9">cv. Nipponbare</strain>
    </source>
</reference>
<sequence>MELGRPGCPVDRLPDSLRHERGAARCLLGTGANPKVWCDRLEGVMQRVLSRPPSGGGLGLLQRGVALDSDWLIWVNYYNFFTAFNYCFEMPALCERTFSLPWIYLASYLLFRLEILVREFLGVTSLTGRLVYRRLVSSPARMAYYAAVFGRLRLHRRPASVTADWCPRLYGWLVTSPLLGVYVFTDRLPRRRRLMLPPARLAYYAVVVGKLRLHRPATTSPPTGVSTYTDGLLRHRWWASSLSPSTAYVATDWIQIQICIKGIHGFKLISYASGMDQPEHYHRLAAVAADWCPRLYGWVVTPPLLGIIVFTDRPPRPPPTGVLAYTVGWSHHRCWASLSSLTGRLVRRQLVSSPIRLVGYTADVGHLRLHRPAALSAADWCFRLDGWPIMPPMLGVYVFTDRPPCPPPTGVSACTAGLLCRRYWVSTSAPTGRLVRRRLVFLPARQAYYAADAGCLRLHRPAASSVADWCFRLHGRPIMPPMLGVYVFTDRPPRPSPTDVSAYTAGLLCHRLWASTSSPTGHLVRRRLPIMPPMLGVYVFTDRLAFAAVDWCLCLRGWPIMSPLLGVYVFTDRLAFAAADCGVPIFNISTRTSSMRIFTQAMTTRRQEATVPDSMFSCFPTNQRVGGYTNTRLSKFDKLKQSINPGVIFFIFASEQTFYFSNFNYFIDNFGFSA</sequence>
<dbReference type="InterPro" id="IPR012864">
    <property type="entry name" value="PCO/ADO"/>
</dbReference>
<gene>
    <name evidence="8" type="ordered locus">LOC_Os10g10950</name>
</gene>
<accession>Q7G4R7</accession>
<dbReference type="AlphaFoldDB" id="Q7G4R7"/>
<evidence type="ECO:0000256" key="1">
    <source>
        <dbReference type="ARBA" id="ARBA00001954"/>
    </source>
</evidence>
<evidence type="ECO:0000313" key="9">
    <source>
        <dbReference type="Proteomes" id="UP000000763"/>
    </source>
</evidence>
<reference evidence="9" key="2">
    <citation type="journal article" date="2008" name="Nucleic Acids Res.">
        <title>The rice annotation project database (RAP-DB): 2008 update.</title>
        <authorList>
            <consortium name="The rice annotation project (RAP)"/>
        </authorList>
    </citation>
    <scope>GENOME REANNOTATION</scope>
    <source>
        <strain evidence="9">cv. Nipponbare</strain>
    </source>
</reference>
<keyword evidence="4" id="KW-0479">Metal-binding</keyword>
<evidence type="ECO:0000256" key="5">
    <source>
        <dbReference type="ARBA" id="ARBA00023002"/>
    </source>
</evidence>
<evidence type="ECO:0000256" key="3">
    <source>
        <dbReference type="ARBA" id="ARBA00013133"/>
    </source>
</evidence>
<organism evidence="8 9">
    <name type="scientific">Oryza sativa subsp. japonica</name>
    <name type="common">Rice</name>
    <dbReference type="NCBI Taxonomy" id="39947"/>
    <lineage>
        <taxon>Eukaryota</taxon>
        <taxon>Viridiplantae</taxon>
        <taxon>Streptophyta</taxon>
        <taxon>Embryophyta</taxon>
        <taxon>Tracheophyta</taxon>
        <taxon>Spermatophyta</taxon>
        <taxon>Magnoliopsida</taxon>
        <taxon>Liliopsida</taxon>
        <taxon>Poales</taxon>
        <taxon>Poaceae</taxon>
        <taxon>BOP clade</taxon>
        <taxon>Oryzoideae</taxon>
        <taxon>Oryzeae</taxon>
        <taxon>Oryzinae</taxon>
        <taxon>Oryza</taxon>
        <taxon>Oryza sativa</taxon>
    </lineage>
</organism>
<evidence type="ECO:0000256" key="4">
    <source>
        <dbReference type="ARBA" id="ARBA00022723"/>
    </source>
</evidence>
<dbReference type="Pfam" id="PF03578">
    <property type="entry name" value="HGWP"/>
    <property type="match status" value="5"/>
</dbReference>
<dbReference type="EMBL" id="AC105744">
    <property type="protein sequence ID" value="AAN04987.1"/>
    <property type="molecule type" value="Genomic_DNA"/>
</dbReference>
<dbReference type="GO" id="GO:0046872">
    <property type="term" value="F:metal ion binding"/>
    <property type="evidence" value="ECO:0007669"/>
    <property type="project" value="UniProtKB-KW"/>
</dbReference>
<dbReference type="EC" id="1.13.11.20" evidence="3"/>
<evidence type="ECO:0000256" key="6">
    <source>
        <dbReference type="ARBA" id="ARBA00023004"/>
    </source>
</evidence>